<keyword evidence="8" id="KW-0732">Signal</keyword>
<protein>
    <recommendedName>
        <fullName evidence="11">Prominin-like protein</fullName>
    </recommendedName>
</protein>
<accession>A0ABN8NP79</accession>
<keyword evidence="3 7" id="KW-0812">Transmembrane</keyword>
<keyword evidence="10" id="KW-1185">Reference proteome</keyword>
<proteinExistence type="inferred from homology"/>
<keyword evidence="4 7" id="KW-1133">Transmembrane helix</keyword>
<reference evidence="9 10" key="1">
    <citation type="submission" date="2022-05" db="EMBL/GenBank/DDBJ databases">
        <authorList>
            <consortium name="Genoscope - CEA"/>
            <person name="William W."/>
        </authorList>
    </citation>
    <scope>NUCLEOTIDE SEQUENCE [LARGE SCALE GENOMIC DNA]</scope>
</reference>
<evidence type="ECO:0000256" key="4">
    <source>
        <dbReference type="ARBA" id="ARBA00022989"/>
    </source>
</evidence>
<feature type="transmembrane region" description="Helical" evidence="7">
    <location>
        <begin position="153"/>
        <end position="175"/>
    </location>
</feature>
<sequence>MSSAALSTSILLLLICFVGHGSCGSPTENNGTITWNDDFQEKNEGSGLNTEYDAKGLQPWYNFVNSFISTVLNKDPYELALKAKAGDLTTDNLKDEVILGYAIGMVICVGIGVLFCLIMPIVGLCFCCCRCCCGKCGGEMSQKDSPNNNCKRAVFGVILLMITLLMFAGVLLTFVCNDRMSDTVDGMVDTSNGIINEAIFFINRTVGEAEKLFLVDFPFVIDRLESDLTDESLTTLVGDPLLQELDKVSVEPIKAVRELSIETQTMRDQLETIRSNSDNLSRLAGDLDTGLTTARKNLTEVLADCSSFSSPQLSCSSINVANLAADANFTNLPNISSELQSIEDVVNQDFEKSAQEGLKEVTNIPQKVINETRGTRADINQRISNASDSIQKIRNDMRKIADDDVIDKLKNYRDADVPNIQKDAETYDKYRWIAGVALTCFLLLIVVLMALGLMCGVCGHDKEATPTVRGTVSNMGGLSLMAAAGFCFIFASLLMLLTTICFIIGAPAQAVCSSVLSGELYKEVIDKPSFWGTDGNPLSKAIFQDSNIEFSIGSFIDNCRQNMPLYKAAQFDRAFNVTKKLDIEELLGNQSTQEFDKLNVNLSDVNILSNETRNSLIDLRQSGVDEIDFDAFLNETRKGITTVDLREFADSVHNLSTQFQTLGKNLSGNDQANAFRLGNRSEAIARDLRLLHNNTVAVMEAQSVTLDDNVRGLRTIGSNLKERANDTLNKAEEAETYLHTQSSVKMNEIVRNYTDRVLGWGYQFTDHVLDVVNNKLAKCKPITNIYDAALVVVCKQALYPFNGFWFSIGYCLFFFIPAIIFCVKLAKHYRRMDYESDFDQGWDA</sequence>
<dbReference type="Pfam" id="PF05478">
    <property type="entry name" value="Prominin"/>
    <property type="match status" value="1"/>
</dbReference>
<feature type="transmembrane region" description="Helical" evidence="7">
    <location>
        <begin position="804"/>
        <end position="823"/>
    </location>
</feature>
<dbReference type="Proteomes" id="UP001159405">
    <property type="component" value="Unassembled WGS sequence"/>
</dbReference>
<dbReference type="InterPro" id="IPR008795">
    <property type="entry name" value="Prominin"/>
</dbReference>
<dbReference type="PANTHER" id="PTHR22730:SF1">
    <property type="entry name" value="PROMININ-LIKE PROTEIN"/>
    <property type="match status" value="1"/>
</dbReference>
<evidence type="ECO:0000256" key="6">
    <source>
        <dbReference type="ARBA" id="ARBA00023180"/>
    </source>
</evidence>
<evidence type="ECO:0000256" key="3">
    <source>
        <dbReference type="ARBA" id="ARBA00022692"/>
    </source>
</evidence>
<evidence type="ECO:0008006" key="11">
    <source>
        <dbReference type="Google" id="ProtNLM"/>
    </source>
</evidence>
<dbReference type="Gene3D" id="1.20.140.150">
    <property type="match status" value="1"/>
</dbReference>
<dbReference type="PANTHER" id="PTHR22730">
    <property type="entry name" value="PROMININ PROM PROTEIN"/>
    <property type="match status" value="1"/>
</dbReference>
<keyword evidence="5 7" id="KW-0472">Membrane</keyword>
<feature type="signal peptide" evidence="8">
    <location>
        <begin position="1"/>
        <end position="23"/>
    </location>
</feature>
<evidence type="ECO:0000256" key="8">
    <source>
        <dbReference type="SAM" id="SignalP"/>
    </source>
</evidence>
<gene>
    <name evidence="9" type="ORF">PLOB_00025531</name>
</gene>
<comment type="similarity">
    <text evidence="2">Belongs to the prominin family.</text>
</comment>
<evidence type="ECO:0000256" key="1">
    <source>
        <dbReference type="ARBA" id="ARBA00004141"/>
    </source>
</evidence>
<feature type="transmembrane region" description="Helical" evidence="7">
    <location>
        <begin position="432"/>
        <end position="457"/>
    </location>
</feature>
<feature type="transmembrane region" description="Helical" evidence="7">
    <location>
        <begin position="478"/>
        <end position="505"/>
    </location>
</feature>
<evidence type="ECO:0000256" key="7">
    <source>
        <dbReference type="SAM" id="Phobius"/>
    </source>
</evidence>
<keyword evidence="6" id="KW-0325">Glycoprotein</keyword>
<comment type="subcellular location">
    <subcellularLocation>
        <location evidence="1">Membrane</location>
        <topology evidence="1">Multi-pass membrane protein</topology>
    </subcellularLocation>
</comment>
<evidence type="ECO:0000313" key="9">
    <source>
        <dbReference type="EMBL" id="CAH3117083.1"/>
    </source>
</evidence>
<dbReference type="EMBL" id="CALNXK010000030">
    <property type="protein sequence ID" value="CAH3117083.1"/>
    <property type="molecule type" value="Genomic_DNA"/>
</dbReference>
<comment type="caution">
    <text evidence="9">The sequence shown here is derived from an EMBL/GenBank/DDBJ whole genome shotgun (WGS) entry which is preliminary data.</text>
</comment>
<organism evidence="9 10">
    <name type="scientific">Porites lobata</name>
    <dbReference type="NCBI Taxonomy" id="104759"/>
    <lineage>
        <taxon>Eukaryota</taxon>
        <taxon>Metazoa</taxon>
        <taxon>Cnidaria</taxon>
        <taxon>Anthozoa</taxon>
        <taxon>Hexacorallia</taxon>
        <taxon>Scleractinia</taxon>
        <taxon>Fungiina</taxon>
        <taxon>Poritidae</taxon>
        <taxon>Porites</taxon>
    </lineage>
</organism>
<feature type="transmembrane region" description="Helical" evidence="7">
    <location>
        <begin position="99"/>
        <end position="132"/>
    </location>
</feature>
<evidence type="ECO:0000256" key="5">
    <source>
        <dbReference type="ARBA" id="ARBA00023136"/>
    </source>
</evidence>
<name>A0ABN8NP79_9CNID</name>
<feature type="chain" id="PRO_5047317500" description="Prominin-like protein" evidence="8">
    <location>
        <begin position="24"/>
        <end position="844"/>
    </location>
</feature>
<evidence type="ECO:0000313" key="10">
    <source>
        <dbReference type="Proteomes" id="UP001159405"/>
    </source>
</evidence>
<evidence type="ECO:0000256" key="2">
    <source>
        <dbReference type="ARBA" id="ARBA00006058"/>
    </source>
</evidence>